<feature type="domain" description="PAS" evidence="8">
    <location>
        <begin position="383"/>
        <end position="412"/>
    </location>
</feature>
<sequence length="678" mass="72097">MPGPLALRLAALLIGAALVAGAASGWIATRAAADEALQRVMRQQGDEVQTLARVFASKIEQSQKVLRTVAAGITPAMLDAPSSLEWLLQQGLPAVQFFDAMQVARADGTLRVNLQYGVQGEAAALEPAEREALRRTLIDGKPVVSELAGNRAGDARVMFTQPLHGADGSISGVVAGAIRLQSQGLLPASIAPPEQSGSRLVVFASDGTILSHPDPRRVLGKVSDEPGLAQAYQAMSAQNDAAAAPGRTEVVPGYVVSLASMPLPQWTVARVSEVQSLLAPLEGTQRRAWWLAVLAVGLTAVLGALLSLWQMQPLARLRERAWGMAHHGEFDDSVAPAPGWGDEVGTLAQLLDGFMQERSGQALRDGALSGSLQAILDHAPVGIVITRAGRLSMLGRQAAQMLGYTTDELIGQPVRTLYASDAAWTQGEERARAAFVAHGAFDGDLCFARKDGSPVWARVQGRAAEAPGMSAGIVWILEELTAVHEARRQRRHERLHDPVTGLPDRRAFEERLRGVLLGRDESVAAQGEALCGVVMYLDLDHFTVVNDIAGHTAGDDVLEHVARLLEAQVRQAGWVARLGGDEFVVVLPNCSAAHGMAVAEQLRAAVRAWEPVYGGRSFTLGVSIGLVPLTAQLRDVAAVLHAADMACYEAKRAGRNCVVMPVGRLDPVVTEHEALSNK</sequence>
<dbReference type="EMBL" id="CP027669">
    <property type="protein sequence ID" value="AVO43243.1"/>
    <property type="molecule type" value="Genomic_DNA"/>
</dbReference>
<name>A0A2S0N5L5_9BURK</name>
<accession>A0A2S0N5L5</accession>
<dbReference type="Pfam" id="PF00990">
    <property type="entry name" value="GGDEF"/>
    <property type="match status" value="1"/>
</dbReference>
<evidence type="ECO:0000313" key="10">
    <source>
        <dbReference type="EMBL" id="AVO43243.1"/>
    </source>
</evidence>
<dbReference type="InterPro" id="IPR000014">
    <property type="entry name" value="PAS"/>
</dbReference>
<keyword evidence="3 6" id="KW-0812">Transmembrane</keyword>
<dbReference type="OrthoDB" id="8929028at2"/>
<keyword evidence="11" id="KW-1185">Reference proteome</keyword>
<dbReference type="InterPro" id="IPR043128">
    <property type="entry name" value="Rev_trsase/Diguanyl_cyclase"/>
</dbReference>
<feature type="signal peptide" evidence="7">
    <location>
        <begin position="1"/>
        <end position="22"/>
    </location>
</feature>
<dbReference type="GO" id="GO:0005886">
    <property type="term" value="C:plasma membrane"/>
    <property type="evidence" value="ECO:0007669"/>
    <property type="project" value="UniProtKB-SubCell"/>
</dbReference>
<dbReference type="InterPro" id="IPR000160">
    <property type="entry name" value="GGDEF_dom"/>
</dbReference>
<feature type="chain" id="PRO_5015720032" evidence="7">
    <location>
        <begin position="23"/>
        <end position="678"/>
    </location>
</feature>
<organism evidence="10 11">
    <name type="scientific">Simplicispira suum</name>
    <dbReference type="NCBI Taxonomy" id="2109915"/>
    <lineage>
        <taxon>Bacteria</taxon>
        <taxon>Pseudomonadati</taxon>
        <taxon>Pseudomonadota</taxon>
        <taxon>Betaproteobacteria</taxon>
        <taxon>Burkholderiales</taxon>
        <taxon>Comamonadaceae</taxon>
        <taxon>Simplicispira</taxon>
    </lineage>
</organism>
<keyword evidence="4 6" id="KW-1133">Transmembrane helix</keyword>
<dbReference type="SMART" id="SM00267">
    <property type="entry name" value="GGDEF"/>
    <property type="match status" value="1"/>
</dbReference>
<keyword evidence="2" id="KW-1003">Cell membrane</keyword>
<dbReference type="PROSITE" id="PS50887">
    <property type="entry name" value="GGDEF"/>
    <property type="match status" value="1"/>
</dbReference>
<evidence type="ECO:0000256" key="1">
    <source>
        <dbReference type="ARBA" id="ARBA00004651"/>
    </source>
</evidence>
<evidence type="ECO:0000256" key="4">
    <source>
        <dbReference type="ARBA" id="ARBA00022989"/>
    </source>
</evidence>
<feature type="transmembrane region" description="Helical" evidence="6">
    <location>
        <begin position="288"/>
        <end position="309"/>
    </location>
</feature>
<dbReference type="InterPro" id="IPR013767">
    <property type="entry name" value="PAS_fold"/>
</dbReference>
<dbReference type="CDD" id="cd18773">
    <property type="entry name" value="PDC1_HK_sensor"/>
    <property type="match status" value="1"/>
</dbReference>
<dbReference type="CDD" id="cd18774">
    <property type="entry name" value="PDC2_HK_sensor"/>
    <property type="match status" value="1"/>
</dbReference>
<evidence type="ECO:0000256" key="7">
    <source>
        <dbReference type="SAM" id="SignalP"/>
    </source>
</evidence>
<dbReference type="CDD" id="cd01949">
    <property type="entry name" value="GGDEF"/>
    <property type="match status" value="1"/>
</dbReference>
<evidence type="ECO:0000259" key="9">
    <source>
        <dbReference type="PROSITE" id="PS50887"/>
    </source>
</evidence>
<protein>
    <submittedName>
        <fullName evidence="10">Sensor domain-containing diguanylate cyclase</fullName>
    </submittedName>
</protein>
<gene>
    <name evidence="10" type="ORF">C6571_12250</name>
</gene>
<dbReference type="InterPro" id="IPR033479">
    <property type="entry name" value="dCache_1"/>
</dbReference>
<dbReference type="Proteomes" id="UP000239326">
    <property type="component" value="Chromosome"/>
</dbReference>
<evidence type="ECO:0000259" key="8">
    <source>
        <dbReference type="PROSITE" id="PS50112"/>
    </source>
</evidence>
<comment type="subcellular location">
    <subcellularLocation>
        <location evidence="1">Cell membrane</location>
        <topology evidence="1">Multi-pass membrane protein</topology>
    </subcellularLocation>
</comment>
<keyword evidence="5 6" id="KW-0472">Membrane</keyword>
<dbReference type="SUPFAM" id="SSF55785">
    <property type="entry name" value="PYP-like sensor domain (PAS domain)"/>
    <property type="match status" value="1"/>
</dbReference>
<evidence type="ECO:0000313" key="11">
    <source>
        <dbReference type="Proteomes" id="UP000239326"/>
    </source>
</evidence>
<dbReference type="GO" id="GO:0006355">
    <property type="term" value="P:regulation of DNA-templated transcription"/>
    <property type="evidence" value="ECO:0007669"/>
    <property type="project" value="InterPro"/>
</dbReference>
<dbReference type="PANTHER" id="PTHR44757">
    <property type="entry name" value="DIGUANYLATE CYCLASE DGCP"/>
    <property type="match status" value="1"/>
</dbReference>
<evidence type="ECO:0000256" key="2">
    <source>
        <dbReference type="ARBA" id="ARBA00022475"/>
    </source>
</evidence>
<dbReference type="InterPro" id="IPR052155">
    <property type="entry name" value="Biofilm_reg_signaling"/>
</dbReference>
<dbReference type="KEGG" id="simp:C6571_12250"/>
<dbReference type="PANTHER" id="PTHR44757:SF2">
    <property type="entry name" value="BIOFILM ARCHITECTURE MAINTENANCE PROTEIN MBAA"/>
    <property type="match status" value="1"/>
</dbReference>
<dbReference type="NCBIfam" id="TIGR00229">
    <property type="entry name" value="sensory_box"/>
    <property type="match status" value="1"/>
</dbReference>
<keyword evidence="7" id="KW-0732">Signal</keyword>
<proteinExistence type="predicted"/>
<dbReference type="SMART" id="SM00091">
    <property type="entry name" value="PAS"/>
    <property type="match status" value="1"/>
</dbReference>
<dbReference type="NCBIfam" id="TIGR00254">
    <property type="entry name" value="GGDEF"/>
    <property type="match status" value="1"/>
</dbReference>
<dbReference type="Pfam" id="PF00989">
    <property type="entry name" value="PAS"/>
    <property type="match status" value="1"/>
</dbReference>
<dbReference type="InterPro" id="IPR035965">
    <property type="entry name" value="PAS-like_dom_sf"/>
</dbReference>
<reference evidence="10 11" key="1">
    <citation type="submission" date="2018-03" db="EMBL/GenBank/DDBJ databases">
        <title>Genome sequencing of Simplicispira sp.</title>
        <authorList>
            <person name="Kim S.-J."/>
            <person name="Heo J."/>
            <person name="Kwon S.-W."/>
        </authorList>
    </citation>
    <scope>NUCLEOTIDE SEQUENCE [LARGE SCALE GENOMIC DNA]</scope>
    <source>
        <strain evidence="10 11">SC1-8</strain>
    </source>
</reference>
<dbReference type="InterPro" id="IPR029787">
    <property type="entry name" value="Nucleotide_cyclase"/>
</dbReference>
<feature type="domain" description="GGDEF" evidence="9">
    <location>
        <begin position="530"/>
        <end position="663"/>
    </location>
</feature>
<dbReference type="AlphaFoldDB" id="A0A2S0N5L5"/>
<dbReference type="CDD" id="cd00130">
    <property type="entry name" value="PAS"/>
    <property type="match status" value="1"/>
</dbReference>
<evidence type="ECO:0000256" key="6">
    <source>
        <dbReference type="SAM" id="Phobius"/>
    </source>
</evidence>
<dbReference type="Pfam" id="PF02743">
    <property type="entry name" value="dCache_1"/>
    <property type="match status" value="1"/>
</dbReference>
<dbReference type="PROSITE" id="PS50112">
    <property type="entry name" value="PAS"/>
    <property type="match status" value="1"/>
</dbReference>
<dbReference type="Gene3D" id="3.30.450.20">
    <property type="entry name" value="PAS domain"/>
    <property type="match status" value="2"/>
</dbReference>
<evidence type="ECO:0000256" key="5">
    <source>
        <dbReference type="ARBA" id="ARBA00023136"/>
    </source>
</evidence>
<dbReference type="Gene3D" id="3.30.70.270">
    <property type="match status" value="1"/>
</dbReference>
<evidence type="ECO:0000256" key="3">
    <source>
        <dbReference type="ARBA" id="ARBA00022692"/>
    </source>
</evidence>
<dbReference type="SUPFAM" id="SSF55073">
    <property type="entry name" value="Nucleotide cyclase"/>
    <property type="match status" value="1"/>
</dbReference>